<dbReference type="EMBL" id="NJGV01000018">
    <property type="protein sequence ID" value="OWY33354.1"/>
    <property type="molecule type" value="Genomic_DNA"/>
</dbReference>
<dbReference type="InterPro" id="IPR029044">
    <property type="entry name" value="Nucleotide-diphossugar_trans"/>
</dbReference>
<dbReference type="CDD" id="cd00761">
    <property type="entry name" value="Glyco_tranf_GTA_type"/>
    <property type="match status" value="1"/>
</dbReference>
<dbReference type="RefSeq" id="WP_088756168.1">
    <property type="nucleotide sequence ID" value="NZ_NJGV01000018.1"/>
</dbReference>
<dbReference type="Proteomes" id="UP000214747">
    <property type="component" value="Unassembled WGS sequence"/>
</dbReference>
<sequence length="336" mass="38752">MKVSICIPAYRQVEYLRETLQSLLTQDFQDFEVIVTDDSPDDSVRDLLASFDFGGRLRYVRNSPALGSPENWNAALRLAQGDYVKILHHDDHFIRPDALRLFVKLLDDAPDADFGFSATLVNHIDVGMQRIHCASDRQLADLAEDPASLFVGNCIGAPSATICRRSASLDYDRQMKWLVDVDYYYRMLMNNRRFAYTTEALITTPTNAGHQVTEICRDNGEVELAEAMAFFRKFSPQQQENPLVKQGWLILFKRFQMRKLADFARYGVPPPQEAPGQDGYFTVLLKKRYTFWNLLRDPKLLVRKIFYRLYPYVPGFIRRGLKQVYARLGLPRSGSR</sequence>
<dbReference type="InterPro" id="IPR050834">
    <property type="entry name" value="Glycosyltransf_2"/>
</dbReference>
<organism evidence="2 3">
    <name type="scientific">Herbaspirillum aquaticum</name>
    <dbReference type="NCBI Taxonomy" id="568783"/>
    <lineage>
        <taxon>Bacteria</taxon>
        <taxon>Pseudomonadati</taxon>
        <taxon>Pseudomonadota</taxon>
        <taxon>Betaproteobacteria</taxon>
        <taxon>Burkholderiales</taxon>
        <taxon>Oxalobacteraceae</taxon>
        <taxon>Herbaspirillum</taxon>
    </lineage>
</organism>
<evidence type="ECO:0000313" key="3">
    <source>
        <dbReference type="Proteomes" id="UP000214747"/>
    </source>
</evidence>
<dbReference type="Gene3D" id="3.90.550.10">
    <property type="entry name" value="Spore Coat Polysaccharide Biosynthesis Protein SpsA, Chain A"/>
    <property type="match status" value="1"/>
</dbReference>
<dbReference type="Pfam" id="PF00535">
    <property type="entry name" value="Glycos_transf_2"/>
    <property type="match status" value="1"/>
</dbReference>
<gene>
    <name evidence="2" type="ORF">CEJ45_16635</name>
</gene>
<proteinExistence type="predicted"/>
<dbReference type="SUPFAM" id="SSF53448">
    <property type="entry name" value="Nucleotide-diphospho-sugar transferases"/>
    <property type="match status" value="1"/>
</dbReference>
<evidence type="ECO:0000259" key="1">
    <source>
        <dbReference type="Pfam" id="PF00535"/>
    </source>
</evidence>
<reference evidence="2 3" key="1">
    <citation type="journal article" date="2010" name="Int. J. Syst. Evol. Microbiol.">
        <title>Reclassification of Herbaspirillum putei as a later heterotypic synonym of Herbaspirillum huttiense, with the description of H. huttiense subsp. huttiense subsp. nov. and H. huttiense subsp. putei subsp. nov., comb. nov., and description of Herbaspirillum aquaticum sp. nov.</title>
        <authorList>
            <person name="Dobritsa A.P."/>
            <person name="Reddy M.C."/>
            <person name="Samadpour M."/>
        </authorList>
    </citation>
    <scope>NUCLEOTIDE SEQUENCE [LARGE SCALE GENOMIC DNA]</scope>
    <source>
        <strain evidence="2 3">IEH 4430</strain>
    </source>
</reference>
<keyword evidence="2" id="KW-0808">Transferase</keyword>
<comment type="caution">
    <text evidence="2">The sequence shown here is derived from an EMBL/GenBank/DDBJ whole genome shotgun (WGS) entry which is preliminary data.</text>
</comment>
<dbReference type="AlphaFoldDB" id="A0A225SQM8"/>
<evidence type="ECO:0000313" key="2">
    <source>
        <dbReference type="EMBL" id="OWY33354.1"/>
    </source>
</evidence>
<dbReference type="InterPro" id="IPR001173">
    <property type="entry name" value="Glyco_trans_2-like"/>
</dbReference>
<feature type="domain" description="Glycosyltransferase 2-like" evidence="1">
    <location>
        <begin position="4"/>
        <end position="124"/>
    </location>
</feature>
<protein>
    <submittedName>
        <fullName evidence="2">Family 2 glycosyl transferase</fullName>
    </submittedName>
</protein>
<dbReference type="PANTHER" id="PTHR43685">
    <property type="entry name" value="GLYCOSYLTRANSFERASE"/>
    <property type="match status" value="1"/>
</dbReference>
<dbReference type="PANTHER" id="PTHR43685:SF2">
    <property type="entry name" value="GLYCOSYLTRANSFERASE 2-LIKE DOMAIN-CONTAINING PROTEIN"/>
    <property type="match status" value="1"/>
</dbReference>
<name>A0A225SQM8_9BURK</name>
<keyword evidence="3" id="KW-1185">Reference proteome</keyword>
<accession>A0A225SQM8</accession>
<dbReference type="GO" id="GO:0016740">
    <property type="term" value="F:transferase activity"/>
    <property type="evidence" value="ECO:0007669"/>
    <property type="project" value="UniProtKB-KW"/>
</dbReference>